<protein>
    <submittedName>
        <fullName evidence="1">Uncharacterized protein</fullName>
    </submittedName>
</protein>
<reference evidence="1 2" key="1">
    <citation type="journal article" date="2018" name="Front. Plant Sci.">
        <title>Red Clover (Trifolium pratense) and Zigzag Clover (T. medium) - A Picture of Genomic Similarities and Differences.</title>
        <authorList>
            <person name="Dluhosova J."/>
            <person name="Istvanek J."/>
            <person name="Nedelnik J."/>
            <person name="Repkova J."/>
        </authorList>
    </citation>
    <scope>NUCLEOTIDE SEQUENCE [LARGE SCALE GENOMIC DNA]</scope>
    <source>
        <strain evidence="2">cv. 10/8</strain>
        <tissue evidence="1">Leaf</tissue>
    </source>
</reference>
<organism evidence="1 2">
    <name type="scientific">Trifolium medium</name>
    <dbReference type="NCBI Taxonomy" id="97028"/>
    <lineage>
        <taxon>Eukaryota</taxon>
        <taxon>Viridiplantae</taxon>
        <taxon>Streptophyta</taxon>
        <taxon>Embryophyta</taxon>
        <taxon>Tracheophyta</taxon>
        <taxon>Spermatophyta</taxon>
        <taxon>Magnoliopsida</taxon>
        <taxon>eudicotyledons</taxon>
        <taxon>Gunneridae</taxon>
        <taxon>Pentapetalae</taxon>
        <taxon>rosids</taxon>
        <taxon>fabids</taxon>
        <taxon>Fabales</taxon>
        <taxon>Fabaceae</taxon>
        <taxon>Papilionoideae</taxon>
        <taxon>50 kb inversion clade</taxon>
        <taxon>NPAAA clade</taxon>
        <taxon>Hologalegina</taxon>
        <taxon>IRL clade</taxon>
        <taxon>Trifolieae</taxon>
        <taxon>Trifolium</taxon>
    </lineage>
</organism>
<comment type="caution">
    <text evidence="1">The sequence shown here is derived from an EMBL/GenBank/DDBJ whole genome shotgun (WGS) entry which is preliminary data.</text>
</comment>
<dbReference type="AlphaFoldDB" id="A0A392UY14"/>
<sequence>DGKVSGSCAPRRKEWRVAPVNKNEAHDGLGQLRAAQIHVARHAPSCVLHARRA</sequence>
<accession>A0A392UY14</accession>
<dbReference type="EMBL" id="LXQA010987404">
    <property type="protein sequence ID" value="MCI80083.1"/>
    <property type="molecule type" value="Genomic_DNA"/>
</dbReference>
<feature type="non-terminal residue" evidence="1">
    <location>
        <position position="1"/>
    </location>
</feature>
<name>A0A392UY14_9FABA</name>
<dbReference type="Proteomes" id="UP000265520">
    <property type="component" value="Unassembled WGS sequence"/>
</dbReference>
<evidence type="ECO:0000313" key="1">
    <source>
        <dbReference type="EMBL" id="MCI80083.1"/>
    </source>
</evidence>
<evidence type="ECO:0000313" key="2">
    <source>
        <dbReference type="Proteomes" id="UP000265520"/>
    </source>
</evidence>
<keyword evidence="2" id="KW-1185">Reference proteome</keyword>
<proteinExistence type="predicted"/>